<keyword evidence="1" id="KW-0472">Membrane</keyword>
<feature type="transmembrane region" description="Helical" evidence="1">
    <location>
        <begin position="5"/>
        <end position="23"/>
    </location>
</feature>
<evidence type="ECO:0000313" key="2">
    <source>
        <dbReference type="EMBL" id="HEG90864.1"/>
    </source>
</evidence>
<gene>
    <name evidence="2" type="ORF">ENP34_05420</name>
</gene>
<organism evidence="2">
    <name type="scientific">Thermorudis peleae</name>
    <dbReference type="NCBI Taxonomy" id="1382356"/>
    <lineage>
        <taxon>Bacteria</taxon>
        <taxon>Pseudomonadati</taxon>
        <taxon>Thermomicrobiota</taxon>
        <taxon>Thermomicrobia</taxon>
        <taxon>Thermomicrobia incertae sedis</taxon>
        <taxon>Thermorudis</taxon>
    </lineage>
</organism>
<dbReference type="AlphaFoldDB" id="A0A831WZY2"/>
<feature type="transmembrane region" description="Helical" evidence="1">
    <location>
        <begin position="106"/>
        <end position="126"/>
    </location>
</feature>
<reference evidence="2" key="1">
    <citation type="journal article" date="2020" name="mSystems">
        <title>Genome- and Community-Level Interaction Insights into Carbon Utilization and Element Cycling Functions of Hydrothermarchaeota in Hydrothermal Sediment.</title>
        <authorList>
            <person name="Zhou Z."/>
            <person name="Liu Y."/>
            <person name="Xu W."/>
            <person name="Pan J."/>
            <person name="Luo Z.H."/>
            <person name="Li M."/>
        </authorList>
    </citation>
    <scope>NUCLEOTIDE SEQUENCE [LARGE SCALE GENOMIC DNA]</scope>
    <source>
        <strain evidence="2">SpSt-210</strain>
    </source>
</reference>
<keyword evidence="1" id="KW-0812">Transmembrane</keyword>
<feature type="transmembrane region" description="Helical" evidence="1">
    <location>
        <begin position="43"/>
        <end position="62"/>
    </location>
</feature>
<evidence type="ECO:0000256" key="1">
    <source>
        <dbReference type="SAM" id="Phobius"/>
    </source>
</evidence>
<sequence length="140" mass="14613">MPAQYWLLAVPSTIGAAVLTGIPTAIVPNPLFTRMVPAGPLNYAFWAVTSVLLGLVAATYFTKSHAPMIGEGKVAGGGILSILAVGCPVCNKIVVLILGASGALTYFAPLQPLIGLISVALLVYALRLRLRQMRGVCPVR</sequence>
<protein>
    <submittedName>
        <fullName evidence="2">Uncharacterized protein</fullName>
    </submittedName>
</protein>
<feature type="transmembrane region" description="Helical" evidence="1">
    <location>
        <begin position="74"/>
        <end position="100"/>
    </location>
</feature>
<accession>A0A831WZY2</accession>
<name>A0A831WZY2_9BACT</name>
<keyword evidence="1" id="KW-1133">Transmembrane helix</keyword>
<dbReference type="EMBL" id="DSIY01000131">
    <property type="protein sequence ID" value="HEG90864.1"/>
    <property type="molecule type" value="Genomic_DNA"/>
</dbReference>
<proteinExistence type="predicted"/>
<comment type="caution">
    <text evidence="2">The sequence shown here is derived from an EMBL/GenBank/DDBJ whole genome shotgun (WGS) entry which is preliminary data.</text>
</comment>